<gene>
    <name evidence="1" type="ORF">TVD_13680</name>
</gene>
<sequence length="125" mass="13858">MSPDIPAPREADPALRPALLLEPHQPLWQRLPRRDAEGRRLADFMMLIPGLRQRPRSELHARARAIERVLNGYGDDIAFVELNLKLNTLWVSLTARPGLCTEVPGAIQAVVPEALLVGPKLTSGM</sequence>
<dbReference type="AlphaFoldDB" id="A0A0G3G531"/>
<accession>A0A0G3G531</accession>
<dbReference type="EMBL" id="CP011367">
    <property type="protein sequence ID" value="AKJ96348.1"/>
    <property type="molecule type" value="Genomic_DNA"/>
</dbReference>
<keyword evidence="2" id="KW-1185">Reference proteome</keyword>
<dbReference type="STRING" id="106634.TVD_13680"/>
<organism evidence="1 2">
    <name type="scientific">Thioalkalivibrio versutus</name>
    <dbReference type="NCBI Taxonomy" id="106634"/>
    <lineage>
        <taxon>Bacteria</taxon>
        <taxon>Pseudomonadati</taxon>
        <taxon>Pseudomonadota</taxon>
        <taxon>Gammaproteobacteria</taxon>
        <taxon>Chromatiales</taxon>
        <taxon>Ectothiorhodospiraceae</taxon>
        <taxon>Thioalkalivibrio</taxon>
    </lineage>
</organism>
<dbReference type="RefSeq" id="WP_018938644.1">
    <property type="nucleotide sequence ID" value="NZ_CP011367.1"/>
</dbReference>
<dbReference type="OrthoDB" id="5296715at2"/>
<evidence type="ECO:0000313" key="1">
    <source>
        <dbReference type="EMBL" id="AKJ96348.1"/>
    </source>
</evidence>
<dbReference type="Proteomes" id="UP000064201">
    <property type="component" value="Chromosome"/>
</dbReference>
<evidence type="ECO:0000313" key="2">
    <source>
        <dbReference type="Proteomes" id="UP000064201"/>
    </source>
</evidence>
<dbReference type="KEGG" id="tvr:TVD_13680"/>
<reference evidence="1 2" key="1">
    <citation type="submission" date="2015-04" db="EMBL/GenBank/DDBJ databases">
        <title>Complete Sequence for the Genome of the Thioalkalivibrio versutus D301.</title>
        <authorList>
            <person name="Mu T."/>
            <person name="Zhou J."/>
            <person name="Xu X."/>
        </authorList>
    </citation>
    <scope>NUCLEOTIDE SEQUENCE [LARGE SCALE GENOMIC DNA]</scope>
    <source>
        <strain evidence="1 2">D301</strain>
    </source>
</reference>
<proteinExistence type="predicted"/>
<protein>
    <submittedName>
        <fullName evidence="1">Uncharacterized protein</fullName>
    </submittedName>
</protein>
<dbReference type="PATRIC" id="fig|106634.4.peg.2792"/>
<name>A0A0G3G531_9GAMM</name>